<dbReference type="EMBL" id="JANBPW010005194">
    <property type="protein sequence ID" value="KAJ1933153.1"/>
    <property type="molecule type" value="Genomic_DNA"/>
</dbReference>
<gene>
    <name evidence="1" type="ORF">FBU59_006126</name>
</gene>
<comment type="caution">
    <text evidence="1">The sequence shown here is derived from an EMBL/GenBank/DDBJ whole genome shotgun (WGS) entry which is preliminary data.</text>
</comment>
<reference evidence="1" key="1">
    <citation type="submission" date="2022-07" db="EMBL/GenBank/DDBJ databases">
        <title>Phylogenomic reconstructions and comparative analyses of Kickxellomycotina fungi.</title>
        <authorList>
            <person name="Reynolds N.K."/>
            <person name="Stajich J.E."/>
            <person name="Barry K."/>
            <person name="Grigoriev I.V."/>
            <person name="Crous P."/>
            <person name="Smith M.E."/>
        </authorList>
    </citation>
    <scope>NUCLEOTIDE SEQUENCE</scope>
    <source>
        <strain evidence="1">NRRL 5244</strain>
    </source>
</reference>
<keyword evidence="2" id="KW-1185">Reference proteome</keyword>
<sequence length="373" mass="41685">MTEATAELIENLQRSASTLLGQRPIAIKDAVVLIGVIQSLNEWMVTEIAGLDESDQHHVYSALHSLARWTVSLLTSELPSDLGLLKALLSLLTTVQVHLQPADAALAQYSVDDLPPAANNQTDAAELCEVSQFVDRMGMAFQVLEGEGVDDEAMDQDDLELFLPRTFTPLMTLLTAWIRSELHTINWATGQLSRCVRTEADGKEDPEVERSIHAERRICLRILALAGIILVFFERLLANTSDLAVRTFLDLLRALDQLTRAKLSIPILPITESYIDILEFVCSDLTVRFYDTVVLRYGKDSNAQQHEEISKDKSKKKNGKGKAKAKSRVQRDSALVSNVVYQIEMTEKHVNQLGAKFKTPLAHYLKRSTARDF</sequence>
<organism evidence="1 2">
    <name type="scientific">Linderina macrospora</name>
    <dbReference type="NCBI Taxonomy" id="4868"/>
    <lineage>
        <taxon>Eukaryota</taxon>
        <taxon>Fungi</taxon>
        <taxon>Fungi incertae sedis</taxon>
        <taxon>Zoopagomycota</taxon>
        <taxon>Kickxellomycotina</taxon>
        <taxon>Kickxellomycetes</taxon>
        <taxon>Kickxellales</taxon>
        <taxon>Kickxellaceae</taxon>
        <taxon>Linderina</taxon>
    </lineage>
</organism>
<feature type="non-terminal residue" evidence="1">
    <location>
        <position position="373"/>
    </location>
</feature>
<evidence type="ECO:0000313" key="1">
    <source>
        <dbReference type="EMBL" id="KAJ1933153.1"/>
    </source>
</evidence>
<accession>A0ACC1J0V5</accession>
<protein>
    <submittedName>
        <fullName evidence="1">Uncharacterized protein</fullName>
    </submittedName>
</protein>
<dbReference type="Proteomes" id="UP001150603">
    <property type="component" value="Unassembled WGS sequence"/>
</dbReference>
<name>A0ACC1J0V5_9FUNG</name>
<evidence type="ECO:0000313" key="2">
    <source>
        <dbReference type="Proteomes" id="UP001150603"/>
    </source>
</evidence>
<proteinExistence type="predicted"/>